<evidence type="ECO:0000313" key="5">
    <source>
        <dbReference type="EMBL" id="MBP2022021.1"/>
    </source>
</evidence>
<reference evidence="5 6" key="1">
    <citation type="submission" date="2021-03" db="EMBL/GenBank/DDBJ databases">
        <title>Genomic Encyclopedia of Type Strains, Phase IV (KMG-IV): sequencing the most valuable type-strain genomes for metagenomic binning, comparative biology and taxonomic classification.</title>
        <authorList>
            <person name="Goeker M."/>
        </authorList>
    </citation>
    <scope>NUCLEOTIDE SEQUENCE [LARGE SCALE GENOMIC DNA]</scope>
    <source>
        <strain evidence="5 6">DSM 28650</strain>
    </source>
</reference>
<dbReference type="PROSITE" id="PS51257">
    <property type="entry name" value="PROKAR_LIPOPROTEIN"/>
    <property type="match status" value="1"/>
</dbReference>
<evidence type="ECO:0000256" key="1">
    <source>
        <dbReference type="SAM" id="Coils"/>
    </source>
</evidence>
<accession>A0ABS4K4F7</accession>
<comment type="caution">
    <text evidence="5">The sequence shown here is derived from an EMBL/GenBank/DDBJ whole genome shotgun (WGS) entry which is preliminary data.</text>
</comment>
<keyword evidence="1" id="KW-0175">Coiled coil</keyword>
<gene>
    <name evidence="5" type="ORF">J2Z44_001822</name>
</gene>
<dbReference type="RefSeq" id="WP_021281636.1">
    <property type="nucleotide sequence ID" value="NZ_JAGGLL010000012.1"/>
</dbReference>
<feature type="transmembrane region" description="Helical" evidence="3">
    <location>
        <begin position="287"/>
        <end position="311"/>
    </location>
</feature>
<evidence type="ECO:0000256" key="3">
    <source>
        <dbReference type="SAM" id="Phobius"/>
    </source>
</evidence>
<evidence type="ECO:0000313" key="6">
    <source>
        <dbReference type="Proteomes" id="UP001519308"/>
    </source>
</evidence>
<organism evidence="5 6">
    <name type="scientific">Clostridium punense</name>
    <dbReference type="NCBI Taxonomy" id="1054297"/>
    <lineage>
        <taxon>Bacteria</taxon>
        <taxon>Bacillati</taxon>
        <taxon>Bacillota</taxon>
        <taxon>Clostridia</taxon>
        <taxon>Eubacteriales</taxon>
        <taxon>Clostridiaceae</taxon>
        <taxon>Clostridium</taxon>
    </lineage>
</organism>
<feature type="region of interest" description="Disordered" evidence="2">
    <location>
        <begin position="27"/>
        <end position="77"/>
    </location>
</feature>
<evidence type="ECO:0000256" key="2">
    <source>
        <dbReference type="SAM" id="MobiDB-lite"/>
    </source>
</evidence>
<dbReference type="Pfam" id="PF14257">
    <property type="entry name" value="DUF4349"/>
    <property type="match status" value="1"/>
</dbReference>
<keyword evidence="3" id="KW-0472">Membrane</keyword>
<keyword evidence="6" id="KW-1185">Reference proteome</keyword>
<dbReference type="InterPro" id="IPR025645">
    <property type="entry name" value="DUF4349"/>
</dbReference>
<keyword evidence="3" id="KW-0812">Transmembrane</keyword>
<proteinExistence type="predicted"/>
<dbReference type="EMBL" id="JAGGLL010000012">
    <property type="protein sequence ID" value="MBP2022021.1"/>
    <property type="molecule type" value="Genomic_DNA"/>
</dbReference>
<name>A0ABS4K4F7_9CLOT</name>
<feature type="coiled-coil region" evidence="1">
    <location>
        <begin position="212"/>
        <end position="239"/>
    </location>
</feature>
<protein>
    <recommendedName>
        <fullName evidence="4">DUF4349 domain-containing protein</fullName>
    </recommendedName>
</protein>
<feature type="domain" description="DUF4349" evidence="4">
    <location>
        <begin position="82"/>
        <end position="308"/>
    </location>
</feature>
<evidence type="ECO:0000259" key="4">
    <source>
        <dbReference type="Pfam" id="PF14257"/>
    </source>
</evidence>
<dbReference type="Proteomes" id="UP001519308">
    <property type="component" value="Unassembled WGS sequence"/>
</dbReference>
<sequence length="330" mass="36386">MKDNKFLFKVLATALISVFIFTGCGSKKDGSSTKSPAAALEKNQVSDNVKSENGVGIQKPGEKPAASSDKATENKAMVDSERKIIKKGNAVLETLKFEESLNSILKEIETKGGYVESSNVQGNTNGKQIYNEGGKAIYRENRNANITARVPKDAFDGFINGIGNFGNVISKSISGEDVTSQYFDTEARLKTLKIQEERILDLLKKSGELKDIIELEKRLSELRYEIESLTGTLKKLESMVSYSQVSINLLEVVELTPEEKTPVTLGEKILTALKSSTKGLIELCKGFLILIATILPYAVVIGAITLIVIFIKRKFNLKFTKFKNPFNNKK</sequence>
<keyword evidence="3" id="KW-1133">Transmembrane helix</keyword>